<evidence type="ECO:0000313" key="2">
    <source>
        <dbReference type="EMBL" id="CAG2233201.1"/>
    </source>
</evidence>
<evidence type="ECO:0000256" key="1">
    <source>
        <dbReference type="SAM" id="Phobius"/>
    </source>
</evidence>
<evidence type="ECO:0000313" key="3">
    <source>
        <dbReference type="Proteomes" id="UP000683360"/>
    </source>
</evidence>
<dbReference type="OrthoDB" id="6149273at2759"/>
<protein>
    <submittedName>
        <fullName evidence="2">Uncharacterized protein</fullName>
    </submittedName>
</protein>
<dbReference type="EMBL" id="CAJPWZ010002200">
    <property type="protein sequence ID" value="CAG2233201.1"/>
    <property type="molecule type" value="Genomic_DNA"/>
</dbReference>
<dbReference type="AlphaFoldDB" id="A0A8S3TP29"/>
<feature type="transmembrane region" description="Helical" evidence="1">
    <location>
        <begin position="189"/>
        <end position="218"/>
    </location>
</feature>
<proteinExistence type="predicted"/>
<name>A0A8S3TP29_MYTED</name>
<dbReference type="Proteomes" id="UP000683360">
    <property type="component" value="Unassembled WGS sequence"/>
</dbReference>
<keyword evidence="1" id="KW-0472">Membrane</keyword>
<keyword evidence="1" id="KW-1133">Transmembrane helix</keyword>
<organism evidence="2 3">
    <name type="scientific">Mytilus edulis</name>
    <name type="common">Blue mussel</name>
    <dbReference type="NCBI Taxonomy" id="6550"/>
    <lineage>
        <taxon>Eukaryota</taxon>
        <taxon>Metazoa</taxon>
        <taxon>Spiralia</taxon>
        <taxon>Lophotrochozoa</taxon>
        <taxon>Mollusca</taxon>
        <taxon>Bivalvia</taxon>
        <taxon>Autobranchia</taxon>
        <taxon>Pteriomorphia</taxon>
        <taxon>Mytilida</taxon>
        <taxon>Mytiloidea</taxon>
        <taxon>Mytilidae</taxon>
        <taxon>Mytilinae</taxon>
        <taxon>Mytilus</taxon>
    </lineage>
</organism>
<comment type="caution">
    <text evidence="2">The sequence shown here is derived from an EMBL/GenBank/DDBJ whole genome shotgun (WGS) entry which is preliminary data.</text>
</comment>
<reference evidence="2" key="1">
    <citation type="submission" date="2021-03" db="EMBL/GenBank/DDBJ databases">
        <authorList>
            <person name="Bekaert M."/>
        </authorList>
    </citation>
    <scope>NUCLEOTIDE SEQUENCE</scope>
</reference>
<keyword evidence="3" id="KW-1185">Reference proteome</keyword>
<gene>
    <name evidence="2" type="ORF">MEDL_45825</name>
</gene>
<sequence length="223" mass="24730">MFYNFAVPVLMMMCICTGTKDDWKLVFKVATGGAGSFYDLYMGNGTLNMDNSAAQSLITPIKQHFKSDFINSWDSLQINQVKVSVYKNGTERAFFLFNGEGSIDSYECPVVQSSPVQLNENTYCYLPQNSGSVPETTTKIAVEQTTMAESVLKDKVAKLKQELTVTPKSTKKYLRSIVSAPDERYSSKALGLLGGVIISVVISFFVFLDIIGCFIQILNDQQL</sequence>
<accession>A0A8S3TP29</accession>
<keyword evidence="1" id="KW-0812">Transmembrane</keyword>